<dbReference type="SUPFAM" id="SSF48452">
    <property type="entry name" value="TPR-like"/>
    <property type="match status" value="1"/>
</dbReference>
<dbReference type="InterPro" id="IPR052308">
    <property type="entry name" value="PPR_domain-containing"/>
</dbReference>
<evidence type="ECO:0000256" key="1">
    <source>
        <dbReference type="ARBA" id="ARBA00022737"/>
    </source>
</evidence>
<dbReference type="NCBIfam" id="TIGR00756">
    <property type="entry name" value="PPR"/>
    <property type="match status" value="3"/>
</dbReference>
<evidence type="ECO:0000313" key="4">
    <source>
        <dbReference type="Proteomes" id="UP000516314"/>
    </source>
</evidence>
<organism evidence="3 4">
    <name type="scientific">Arabidopsis thaliana</name>
    <name type="common">Mouse-ear cress</name>
    <dbReference type="NCBI Taxonomy" id="3702"/>
    <lineage>
        <taxon>Eukaryota</taxon>
        <taxon>Viridiplantae</taxon>
        <taxon>Streptophyta</taxon>
        <taxon>Embryophyta</taxon>
        <taxon>Tracheophyta</taxon>
        <taxon>Spermatophyta</taxon>
        <taxon>Magnoliopsida</taxon>
        <taxon>eudicotyledons</taxon>
        <taxon>Gunneridae</taxon>
        <taxon>Pentapetalae</taxon>
        <taxon>rosids</taxon>
        <taxon>malvids</taxon>
        <taxon>Brassicales</taxon>
        <taxon>Brassicaceae</taxon>
        <taxon>Camelineae</taxon>
        <taxon>Arabidopsis</taxon>
    </lineage>
</organism>
<dbReference type="Proteomes" id="UP000516314">
    <property type="component" value="Chromosome 1"/>
</dbReference>
<gene>
    <name evidence="3" type="ORF">AT9943_LOCUS3686</name>
</gene>
<evidence type="ECO:0000313" key="3">
    <source>
        <dbReference type="EMBL" id="CAD5315308.1"/>
    </source>
</evidence>
<dbReference type="PANTHER" id="PTHR47937:SF7">
    <property type="entry name" value="EXPORTIN-2 CENTRAL DOMAIN-CONTAINING PROTEIN"/>
    <property type="match status" value="1"/>
</dbReference>
<feature type="repeat" description="PPR" evidence="2">
    <location>
        <begin position="74"/>
        <end position="104"/>
    </location>
</feature>
<feature type="repeat" description="PPR" evidence="2">
    <location>
        <begin position="38"/>
        <end position="72"/>
    </location>
</feature>
<keyword evidence="1" id="KW-0677">Repeat</keyword>
<dbReference type="PROSITE" id="PS51375">
    <property type="entry name" value="PPR"/>
    <property type="match status" value="2"/>
</dbReference>
<proteinExistence type="predicted"/>
<evidence type="ECO:0000256" key="2">
    <source>
        <dbReference type="PROSITE-ProRule" id="PRU00708"/>
    </source>
</evidence>
<dbReference type="InterPro" id="IPR011990">
    <property type="entry name" value="TPR-like_helical_dom_sf"/>
</dbReference>
<name>A0A7G2E288_ARATH</name>
<dbReference type="Pfam" id="PF12854">
    <property type="entry name" value="PPR_1"/>
    <property type="match status" value="1"/>
</dbReference>
<dbReference type="Gene3D" id="1.25.40.10">
    <property type="entry name" value="Tetratricopeptide repeat domain"/>
    <property type="match status" value="1"/>
</dbReference>
<sequence>MGEYTLNIMVNECFKIGRFDQAIQIFYKTKALKLKNPDVTCYRNIITTLNKQGVLFEAEYFFEEMCSDRLVPPDVFTYTTMIDAYLKAGKTEDALRISNKMVDAFLGQVAWLACL</sequence>
<dbReference type="Pfam" id="PF01535">
    <property type="entry name" value="PPR"/>
    <property type="match status" value="2"/>
</dbReference>
<dbReference type="PANTHER" id="PTHR47937">
    <property type="entry name" value="PLASTID TRANSCRIPTIONALLY ACTIVE CHROMOSOME 2-LIKE PROTEIN"/>
    <property type="match status" value="1"/>
</dbReference>
<reference evidence="3 4" key="1">
    <citation type="submission" date="2020-09" db="EMBL/GenBank/DDBJ databases">
        <authorList>
            <person name="Ashkenazy H."/>
        </authorList>
    </citation>
    <scope>NUCLEOTIDE SEQUENCE [LARGE SCALE GENOMIC DNA]</scope>
    <source>
        <strain evidence="4">cv. Cdm-0</strain>
    </source>
</reference>
<accession>A0A7G2E288</accession>
<dbReference type="InterPro" id="IPR002885">
    <property type="entry name" value="PPR_rpt"/>
</dbReference>
<dbReference type="AlphaFoldDB" id="A0A7G2E288"/>
<dbReference type="EMBL" id="LR881466">
    <property type="protein sequence ID" value="CAD5315308.1"/>
    <property type="molecule type" value="Genomic_DNA"/>
</dbReference>
<protein>
    <submittedName>
        <fullName evidence="3">(thale cress) hypothetical protein</fullName>
    </submittedName>
</protein>